<proteinExistence type="predicted"/>
<dbReference type="SMART" id="SM00054">
    <property type="entry name" value="EFh"/>
    <property type="match status" value="2"/>
</dbReference>
<gene>
    <name evidence="7" type="primary">gb22659</name>
    <name evidence="7" type="ORF">PR202_gb22659</name>
</gene>
<keyword evidence="4" id="KW-0106">Calcium</keyword>
<name>A0AAV5FGW2_ELECO</name>
<evidence type="ECO:0000313" key="7">
    <source>
        <dbReference type="EMBL" id="GJN34026.1"/>
    </source>
</evidence>
<dbReference type="GO" id="GO:0043226">
    <property type="term" value="C:organelle"/>
    <property type="evidence" value="ECO:0007669"/>
    <property type="project" value="UniProtKB-ARBA"/>
</dbReference>
<feature type="region of interest" description="Disordered" evidence="5">
    <location>
        <begin position="43"/>
        <end position="67"/>
    </location>
</feature>
<dbReference type="InterPro" id="IPR011992">
    <property type="entry name" value="EF-hand-dom_pair"/>
</dbReference>
<dbReference type="PANTHER" id="PTHR10891">
    <property type="entry name" value="EF-HAND CALCIUM-BINDING DOMAIN CONTAINING PROTEIN"/>
    <property type="match status" value="1"/>
</dbReference>
<feature type="domain" description="EF-hand" evidence="6">
    <location>
        <begin position="139"/>
        <end position="173"/>
    </location>
</feature>
<dbReference type="InterPro" id="IPR002048">
    <property type="entry name" value="EF_hand_dom"/>
</dbReference>
<accession>A0AAV5FGW2</accession>
<dbReference type="PROSITE" id="PS50222">
    <property type="entry name" value="EF_HAND_2"/>
    <property type="match status" value="2"/>
</dbReference>
<protein>
    <recommendedName>
        <fullName evidence="6">EF-hand domain-containing protein</fullName>
    </recommendedName>
</protein>
<evidence type="ECO:0000256" key="1">
    <source>
        <dbReference type="ARBA" id="ARBA00003291"/>
    </source>
</evidence>
<comment type="function">
    <text evidence="1">Potential calcium sensor.</text>
</comment>
<reference evidence="7" key="1">
    <citation type="journal article" date="2018" name="DNA Res.">
        <title>Multiple hybrid de novo genome assembly of finger millet, an orphan allotetraploid crop.</title>
        <authorList>
            <person name="Hatakeyama M."/>
            <person name="Aluri S."/>
            <person name="Balachadran M.T."/>
            <person name="Sivarajan S.R."/>
            <person name="Patrignani A."/>
            <person name="Gruter S."/>
            <person name="Poveda L."/>
            <person name="Shimizu-Inatsugi R."/>
            <person name="Baeten J."/>
            <person name="Francoijs K.J."/>
            <person name="Nataraja K.N."/>
            <person name="Reddy Y.A.N."/>
            <person name="Phadnis S."/>
            <person name="Ravikumar R.L."/>
            <person name="Schlapbach R."/>
            <person name="Sreeman S.M."/>
            <person name="Shimizu K.K."/>
        </authorList>
    </citation>
    <scope>NUCLEOTIDE SEQUENCE</scope>
</reference>
<dbReference type="EMBL" id="BQKI01000085">
    <property type="protein sequence ID" value="GJN34026.1"/>
    <property type="molecule type" value="Genomic_DNA"/>
</dbReference>
<dbReference type="AlphaFoldDB" id="A0AAV5FGW2"/>
<sequence>MDASASSAPSTAYHNLSLAQAVVTLSVESVLAWLSAAINSSSSSERRRRDASSPAPTRAAPPSPLPEKTVVDMDVVLGLMGAAAGPASVGFDEAAALFEEEEATLEEARAAFAVFDRDGDGFVGAAELGTVLRSLGFASGDDECRRMIDAYDEDRDGRIDFREFLNLMERTQQ</sequence>
<dbReference type="Gene3D" id="1.10.238.10">
    <property type="entry name" value="EF-hand"/>
    <property type="match status" value="1"/>
</dbReference>
<dbReference type="InterPro" id="IPR039647">
    <property type="entry name" value="EF_hand_pair_protein_CML-like"/>
</dbReference>
<keyword evidence="2" id="KW-0479">Metal-binding</keyword>
<reference evidence="7" key="2">
    <citation type="submission" date="2021-12" db="EMBL/GenBank/DDBJ databases">
        <title>Resequencing data analysis of finger millet.</title>
        <authorList>
            <person name="Hatakeyama M."/>
            <person name="Aluri S."/>
            <person name="Balachadran M.T."/>
            <person name="Sivarajan S.R."/>
            <person name="Poveda L."/>
            <person name="Shimizu-Inatsugi R."/>
            <person name="Schlapbach R."/>
            <person name="Sreeman S.M."/>
            <person name="Shimizu K.K."/>
        </authorList>
    </citation>
    <scope>NUCLEOTIDE SEQUENCE</scope>
</reference>
<keyword evidence="8" id="KW-1185">Reference proteome</keyword>
<dbReference type="Pfam" id="PF13499">
    <property type="entry name" value="EF-hand_7"/>
    <property type="match status" value="1"/>
</dbReference>
<dbReference type="InterPro" id="IPR018247">
    <property type="entry name" value="EF_Hand_1_Ca_BS"/>
</dbReference>
<comment type="caution">
    <text evidence="7">The sequence shown here is derived from an EMBL/GenBank/DDBJ whole genome shotgun (WGS) entry which is preliminary data.</text>
</comment>
<feature type="domain" description="EF-hand" evidence="6">
    <location>
        <begin position="103"/>
        <end position="138"/>
    </location>
</feature>
<evidence type="ECO:0000259" key="6">
    <source>
        <dbReference type="PROSITE" id="PS50222"/>
    </source>
</evidence>
<dbReference type="CDD" id="cd00051">
    <property type="entry name" value="EFh"/>
    <property type="match status" value="1"/>
</dbReference>
<dbReference type="PROSITE" id="PS00018">
    <property type="entry name" value="EF_HAND_1"/>
    <property type="match status" value="2"/>
</dbReference>
<dbReference type="FunFam" id="1.10.238.10:FF:000178">
    <property type="entry name" value="Calmodulin-2 A"/>
    <property type="match status" value="1"/>
</dbReference>
<evidence type="ECO:0000256" key="4">
    <source>
        <dbReference type="ARBA" id="ARBA00022837"/>
    </source>
</evidence>
<evidence type="ECO:0000256" key="5">
    <source>
        <dbReference type="SAM" id="MobiDB-lite"/>
    </source>
</evidence>
<dbReference type="Proteomes" id="UP001054889">
    <property type="component" value="Unassembled WGS sequence"/>
</dbReference>
<dbReference type="SUPFAM" id="SSF47473">
    <property type="entry name" value="EF-hand"/>
    <property type="match status" value="1"/>
</dbReference>
<evidence type="ECO:0000256" key="3">
    <source>
        <dbReference type="ARBA" id="ARBA00022737"/>
    </source>
</evidence>
<evidence type="ECO:0000256" key="2">
    <source>
        <dbReference type="ARBA" id="ARBA00022723"/>
    </source>
</evidence>
<evidence type="ECO:0000313" key="8">
    <source>
        <dbReference type="Proteomes" id="UP001054889"/>
    </source>
</evidence>
<keyword evidence="3" id="KW-0677">Repeat</keyword>
<organism evidence="7 8">
    <name type="scientific">Eleusine coracana subsp. coracana</name>
    <dbReference type="NCBI Taxonomy" id="191504"/>
    <lineage>
        <taxon>Eukaryota</taxon>
        <taxon>Viridiplantae</taxon>
        <taxon>Streptophyta</taxon>
        <taxon>Embryophyta</taxon>
        <taxon>Tracheophyta</taxon>
        <taxon>Spermatophyta</taxon>
        <taxon>Magnoliopsida</taxon>
        <taxon>Liliopsida</taxon>
        <taxon>Poales</taxon>
        <taxon>Poaceae</taxon>
        <taxon>PACMAD clade</taxon>
        <taxon>Chloridoideae</taxon>
        <taxon>Cynodonteae</taxon>
        <taxon>Eleusininae</taxon>
        <taxon>Eleusine</taxon>
    </lineage>
</organism>
<dbReference type="GO" id="GO:0005509">
    <property type="term" value="F:calcium ion binding"/>
    <property type="evidence" value="ECO:0007669"/>
    <property type="project" value="InterPro"/>
</dbReference>